<keyword evidence="2" id="KW-0472">Membrane</keyword>
<evidence type="ECO:0000313" key="3">
    <source>
        <dbReference type="EMBL" id="KAF7639739.1"/>
    </source>
</evidence>
<reference evidence="3" key="1">
    <citation type="journal article" date="2020" name="Ecol. Evol.">
        <title>Genome structure and content of the rice root-knot nematode (Meloidogyne graminicola).</title>
        <authorList>
            <person name="Phan N.T."/>
            <person name="Danchin E.G.J."/>
            <person name="Klopp C."/>
            <person name="Perfus-Barbeoch L."/>
            <person name="Kozlowski D.K."/>
            <person name="Koutsovoulos G.D."/>
            <person name="Lopez-Roques C."/>
            <person name="Bouchez O."/>
            <person name="Zahm M."/>
            <person name="Besnard G."/>
            <person name="Bellafiore S."/>
        </authorList>
    </citation>
    <scope>NUCLEOTIDE SEQUENCE</scope>
    <source>
        <strain evidence="3">VN-18</strain>
    </source>
</reference>
<dbReference type="AlphaFoldDB" id="A0A8T0A353"/>
<proteinExistence type="predicted"/>
<comment type="caution">
    <text evidence="3">The sequence shown here is derived from an EMBL/GenBank/DDBJ whole genome shotgun (WGS) entry which is preliminary data.</text>
</comment>
<keyword evidence="2" id="KW-1133">Transmembrane helix</keyword>
<feature type="transmembrane region" description="Helical" evidence="2">
    <location>
        <begin position="170"/>
        <end position="203"/>
    </location>
</feature>
<keyword evidence="4" id="KW-1185">Reference proteome</keyword>
<evidence type="ECO:0000313" key="4">
    <source>
        <dbReference type="Proteomes" id="UP000605970"/>
    </source>
</evidence>
<evidence type="ECO:0000256" key="2">
    <source>
        <dbReference type="SAM" id="Phobius"/>
    </source>
</evidence>
<evidence type="ECO:0000256" key="1">
    <source>
        <dbReference type="SAM" id="MobiDB-lite"/>
    </source>
</evidence>
<dbReference type="EMBL" id="JABEBT010000003">
    <property type="protein sequence ID" value="KAF7639739.1"/>
    <property type="molecule type" value="Genomic_DNA"/>
</dbReference>
<dbReference type="Proteomes" id="UP000605970">
    <property type="component" value="Unassembled WGS sequence"/>
</dbReference>
<protein>
    <submittedName>
        <fullName evidence="3">Uncharacterized protein</fullName>
    </submittedName>
</protein>
<name>A0A8T0A353_9BILA</name>
<accession>A0A8T0A353</accession>
<sequence>QNCKLNNKQLRVCDPFKKLKEKDSLQLNNLLNDLEKNISCQCLDGCERKNKNDTNFKTLLILTNSERVEESGGEIELNKINKQIWENNEIGDNKCDNNGMLLIYIRDNKKLSIYQGHNKQFKIYSNKDIANLHELAIQNNNNETITKEEEEEEKASSFSSSSVQQSDWNWVPVIGLTLALALTFLVLFILLCLLLAKCFNFCCSKNKQKRRKYLSTKYYVNPLMPPSNGQHYKSVEPIYIVTPTGSGGGGGIGAPPSSTSIYGTVSNGHHFNRQIIPPPLPHSHLHHSIIPTNQFPTPIPPPHLIQQQYPHSRSMTPVSTYRIKKLGENGRNIKTNSLIQSSMQSTPEANKRDKIVNRTMTVPVTNNNKNIFQQQQQQIIERNEEILPSTSSLNISPPPPLPPHHPSQTPILPFLDPWRKQEVQTREQFIG</sequence>
<dbReference type="OrthoDB" id="8062037at2759"/>
<gene>
    <name evidence="3" type="ORF">Mgra_00000660</name>
</gene>
<feature type="region of interest" description="Disordered" evidence="1">
    <location>
        <begin position="141"/>
        <end position="160"/>
    </location>
</feature>
<keyword evidence="2" id="KW-0812">Transmembrane</keyword>
<organism evidence="3 4">
    <name type="scientific">Meloidogyne graminicola</name>
    <dbReference type="NCBI Taxonomy" id="189291"/>
    <lineage>
        <taxon>Eukaryota</taxon>
        <taxon>Metazoa</taxon>
        <taxon>Ecdysozoa</taxon>
        <taxon>Nematoda</taxon>
        <taxon>Chromadorea</taxon>
        <taxon>Rhabditida</taxon>
        <taxon>Tylenchina</taxon>
        <taxon>Tylenchomorpha</taxon>
        <taxon>Tylenchoidea</taxon>
        <taxon>Meloidogynidae</taxon>
        <taxon>Meloidogyninae</taxon>
        <taxon>Meloidogyne</taxon>
    </lineage>
</organism>
<feature type="non-terminal residue" evidence="3">
    <location>
        <position position="1"/>
    </location>
</feature>